<dbReference type="Gene3D" id="3.40.50.720">
    <property type="entry name" value="NAD(P)-binding Rossmann-like Domain"/>
    <property type="match status" value="1"/>
</dbReference>
<dbReference type="GO" id="GO:0047499">
    <property type="term" value="F:calcium-independent phospholipase A2 activity"/>
    <property type="evidence" value="ECO:0007669"/>
    <property type="project" value="TreeGrafter"/>
</dbReference>
<feature type="short sequence motif" description="GXGXXG" evidence="8">
    <location>
        <begin position="1033"/>
        <end position="1038"/>
    </location>
</feature>
<feature type="compositionally biased region" description="Polar residues" evidence="9">
    <location>
        <begin position="462"/>
        <end position="474"/>
    </location>
</feature>
<dbReference type="GO" id="GO:0016020">
    <property type="term" value="C:membrane"/>
    <property type="evidence" value="ECO:0007669"/>
    <property type="project" value="TreeGrafter"/>
</dbReference>
<dbReference type="InterPro" id="IPR002347">
    <property type="entry name" value="SDR_fam"/>
</dbReference>
<dbReference type="OrthoDB" id="4802915at2759"/>
<dbReference type="InterPro" id="IPR016035">
    <property type="entry name" value="Acyl_Trfase/lysoPLipase"/>
</dbReference>
<dbReference type="PROSITE" id="PS50089">
    <property type="entry name" value="ZF_RING_2"/>
    <property type="match status" value="1"/>
</dbReference>
<evidence type="ECO:0008006" key="14">
    <source>
        <dbReference type="Google" id="ProtNLM"/>
    </source>
</evidence>
<dbReference type="PROSITE" id="PS51635">
    <property type="entry name" value="PNPLA"/>
    <property type="match status" value="1"/>
</dbReference>
<gene>
    <name evidence="12" type="ORF">CSIM01_03629</name>
</gene>
<evidence type="ECO:0000256" key="3">
    <source>
        <dbReference type="ARBA" id="ARBA00022801"/>
    </source>
</evidence>
<keyword evidence="13" id="KW-1185">Reference proteome</keyword>
<sequence length="1420" mass="158544">MSRFEINEKDLVGLKDKVVVVTGGSSGIGLGTVNLLLSLGARVTNVDLSLPKASEPGDPSPVDSRLTFEPCNVCDWQALRGVFARTAEREGCIDAVFANAGLTAVVLGVGARTRFIDDEIDPTDGELKAPDLSCVETNLLSVISTVKLAVHHMRKQETGGSIVLTASVSSWSRFKAVDYTTSKHAVLGLMRSLIPHLEELPVPIRLNSLAPNWTKSGIVNEEMVSLTGLALNTPEHVALSAALLMNDNNRNGEVIFIDGGKYWEIEESLGGAGVGSFVGPSLPADSAQGTNWDRYLEFSRRMNLALKDLRIASAMLVVVPIYLPVDCRGKLKVLRSYPCRRLGIAMQEVLMTDQNVVDFGLYGAKERLLALEPCLAEHELELKSEEDTTWFGVGRDSSNRPILQDYGRFAALMINNQTAGHGDRFPQIVSFIGQTGAGKSTLIKMLINRLDKSDRETRYPSPVTSSHNDRVPTTGNVHLYADPMSYDTQEPLLYADCEGLDGGEVVPAALRHRLKGKEEAALGGVLNDATNAMSKTGLGRPGKPSNPSQSPAFIGTCSRKKFKSFPFASERGLSWAVTPKTEKREYAVTQLYPRILYTFSDVVVFVLRNPRAFESTVLDKLLEWGAASIDKSLNQPVLPHAIIVLNATDKVSDDEWDIKTATSRLLDDIKDAISHEPRFQDQARMWQKIGRTISTTKDLLDCYYASISVIRVPSGGRYMLMDDQAEKLFELIKEKCRESLLNKRRIRMLATADKLQTYLRAACDQFSRYLDHPFDFVKEALKQNPIPQDFSGNILNLAIAISKISTTEQGTEWIFEKMVPMISSCIMLDSVRQNFMGTPVQLLEDAYVKFCKLALREFTDFYAPCSFTHPKNANMKCCNFKIGHDKGHQNENGRIFAAGDYQSDFDLQAFSQSWIYQIRTHLAELQDREQSGEKIATDLHRDQLTEFCQSLDSMTEFVSHSTCFSCLRALPEHPLPCGHVLCSPCVQSYGVTVDTKVEMTQCPFHQVEKMWKPAWTVVLKPQFVGARILCLDGGGVRGIVELQVLRAIERALGSKLPIQLFFDLIVGTSTGGIIALGLGVRNWPRELSGFGLGLVNKIVTINHGSMYKTKPFEALLQERFQDRPLFGKASSHSQSEMLTKVAVTSTTSIDQRPIILTNYNRPNVVGHEVPYQLLRPNQPSQEFKVWEAARATSAAPPFFKPFTKEDTKTGYLDGALYHNCPVLVAHHERRTIWPDIADALPDVLLSIGTGINRAKDEHQSDLHSRETTRGGRHVVGRWERFLPVQIARITADRFDQILSCEATWSEFKARNLPQMPHQPSEYQSSEHETRHYRALESHRRHIRINPELQSEVPRLDAVDELEKLEVQTRRFLETPAQRIKIKEVANRLVASCFYFEQDARSVRSDEGGFECTDVSQNTPG</sequence>
<dbReference type="InterPro" id="IPR002641">
    <property type="entry name" value="PNPLA_dom"/>
</dbReference>
<dbReference type="PANTHER" id="PTHR24185">
    <property type="entry name" value="CALCIUM-INDEPENDENT PHOSPHOLIPASE A2-GAMMA"/>
    <property type="match status" value="1"/>
</dbReference>
<keyword evidence="2 7" id="KW-0863">Zinc-finger</keyword>
<evidence type="ECO:0000256" key="7">
    <source>
        <dbReference type="PROSITE-ProRule" id="PRU00175"/>
    </source>
</evidence>
<keyword evidence="1" id="KW-0479">Metal-binding</keyword>
<evidence type="ECO:0000256" key="2">
    <source>
        <dbReference type="ARBA" id="ARBA00022771"/>
    </source>
</evidence>
<keyword evidence="6 8" id="KW-0443">Lipid metabolism</keyword>
<evidence type="ECO:0000256" key="5">
    <source>
        <dbReference type="ARBA" id="ARBA00022963"/>
    </source>
</evidence>
<dbReference type="Gene3D" id="3.40.1090.10">
    <property type="entry name" value="Cytosolic phospholipase A2 catalytic domain"/>
    <property type="match status" value="1"/>
</dbReference>
<dbReference type="PANTHER" id="PTHR24185:SF1">
    <property type="entry name" value="CALCIUM-INDEPENDENT PHOSPHOLIPASE A2-GAMMA"/>
    <property type="match status" value="1"/>
</dbReference>
<keyword evidence="3 8" id="KW-0378">Hydrolase</keyword>
<evidence type="ECO:0000256" key="4">
    <source>
        <dbReference type="ARBA" id="ARBA00022833"/>
    </source>
</evidence>
<accession>A0A135RRA2</accession>
<dbReference type="SUPFAM" id="SSF52540">
    <property type="entry name" value="P-loop containing nucleoside triphosphate hydrolases"/>
    <property type="match status" value="2"/>
</dbReference>
<feature type="domain" description="RING-type" evidence="10">
    <location>
        <begin position="963"/>
        <end position="1006"/>
    </location>
</feature>
<dbReference type="GO" id="GO:0046486">
    <property type="term" value="P:glycerolipid metabolic process"/>
    <property type="evidence" value="ECO:0007669"/>
    <property type="project" value="UniProtKB-ARBA"/>
</dbReference>
<dbReference type="EMBL" id="JFBX01000876">
    <property type="protein sequence ID" value="KXH26251.1"/>
    <property type="molecule type" value="Genomic_DNA"/>
</dbReference>
<evidence type="ECO:0000256" key="1">
    <source>
        <dbReference type="ARBA" id="ARBA00022723"/>
    </source>
</evidence>
<feature type="short sequence motif" description="GXSXG" evidence="8">
    <location>
        <begin position="1067"/>
        <end position="1071"/>
    </location>
</feature>
<dbReference type="GO" id="GO:0008270">
    <property type="term" value="F:zinc ion binding"/>
    <property type="evidence" value="ECO:0007669"/>
    <property type="project" value="UniProtKB-KW"/>
</dbReference>
<reference evidence="12 13" key="1">
    <citation type="submission" date="2014-02" db="EMBL/GenBank/DDBJ databases">
        <title>The genome sequence of Colletotrichum simmondsii CBS122122.</title>
        <authorList>
            <person name="Baroncelli R."/>
            <person name="Thon M.R."/>
        </authorList>
    </citation>
    <scope>NUCLEOTIDE SEQUENCE [LARGE SCALE GENOMIC DNA]</scope>
    <source>
        <strain evidence="12 13">CBS122122</strain>
    </source>
</reference>
<keyword evidence="5 8" id="KW-0442">Lipid degradation</keyword>
<feature type="active site" description="Nucleophile" evidence="8">
    <location>
        <position position="1069"/>
    </location>
</feature>
<name>A0A135RRA2_9PEZI</name>
<evidence type="ECO:0000313" key="12">
    <source>
        <dbReference type="EMBL" id="KXH26251.1"/>
    </source>
</evidence>
<comment type="caution">
    <text evidence="12">The sequence shown here is derived from an EMBL/GenBank/DDBJ whole genome shotgun (WGS) entry which is preliminary data.</text>
</comment>
<evidence type="ECO:0000256" key="6">
    <source>
        <dbReference type="ARBA" id="ARBA00023098"/>
    </source>
</evidence>
<dbReference type="SUPFAM" id="SSF51735">
    <property type="entry name" value="NAD(P)-binding Rossmann-fold domains"/>
    <property type="match status" value="1"/>
</dbReference>
<evidence type="ECO:0000259" key="11">
    <source>
        <dbReference type="PROSITE" id="PS51635"/>
    </source>
</evidence>
<feature type="active site" description="Proton acceptor" evidence="8">
    <location>
        <position position="1213"/>
    </location>
</feature>
<dbReference type="InterPro" id="IPR036291">
    <property type="entry name" value="NAD(P)-bd_dom_sf"/>
</dbReference>
<dbReference type="InterPro" id="IPR001841">
    <property type="entry name" value="Znf_RING"/>
</dbReference>
<protein>
    <recommendedName>
        <fullName evidence="14">PNPLA domain-containing protein</fullName>
    </recommendedName>
</protein>
<keyword evidence="4" id="KW-0862">Zinc</keyword>
<feature type="domain" description="PNPLA" evidence="11">
    <location>
        <begin position="1029"/>
        <end position="1226"/>
    </location>
</feature>
<dbReference type="CDD" id="cd07199">
    <property type="entry name" value="Pat17_PNPLA8_PNPLA9_like"/>
    <property type="match status" value="1"/>
</dbReference>
<evidence type="ECO:0000313" key="13">
    <source>
        <dbReference type="Proteomes" id="UP000070328"/>
    </source>
</evidence>
<dbReference type="Pfam" id="PF01734">
    <property type="entry name" value="Patatin"/>
    <property type="match status" value="1"/>
</dbReference>
<dbReference type="PRINTS" id="PR00081">
    <property type="entry name" value="GDHRDH"/>
</dbReference>
<dbReference type="InterPro" id="IPR027417">
    <property type="entry name" value="P-loop_NTPase"/>
</dbReference>
<evidence type="ECO:0000259" key="10">
    <source>
        <dbReference type="PROSITE" id="PS50089"/>
    </source>
</evidence>
<feature type="region of interest" description="Disordered" evidence="9">
    <location>
        <begin position="454"/>
        <end position="474"/>
    </location>
</feature>
<dbReference type="Gene3D" id="3.40.50.300">
    <property type="entry name" value="P-loop containing nucleotide triphosphate hydrolases"/>
    <property type="match status" value="1"/>
</dbReference>
<evidence type="ECO:0000256" key="9">
    <source>
        <dbReference type="SAM" id="MobiDB-lite"/>
    </source>
</evidence>
<dbReference type="GO" id="GO:0019369">
    <property type="term" value="P:arachidonate metabolic process"/>
    <property type="evidence" value="ECO:0007669"/>
    <property type="project" value="TreeGrafter"/>
</dbReference>
<organism evidence="12 13">
    <name type="scientific">Colletotrichum simmondsii</name>
    <dbReference type="NCBI Taxonomy" id="703756"/>
    <lineage>
        <taxon>Eukaryota</taxon>
        <taxon>Fungi</taxon>
        <taxon>Dikarya</taxon>
        <taxon>Ascomycota</taxon>
        <taxon>Pezizomycotina</taxon>
        <taxon>Sordariomycetes</taxon>
        <taxon>Hypocreomycetidae</taxon>
        <taxon>Glomerellales</taxon>
        <taxon>Glomerellaceae</taxon>
        <taxon>Colletotrichum</taxon>
        <taxon>Colletotrichum acutatum species complex</taxon>
    </lineage>
</organism>
<dbReference type="Proteomes" id="UP000070328">
    <property type="component" value="Unassembled WGS sequence"/>
</dbReference>
<evidence type="ECO:0000256" key="8">
    <source>
        <dbReference type="PROSITE-ProRule" id="PRU01161"/>
    </source>
</evidence>
<proteinExistence type="predicted"/>
<dbReference type="InterPro" id="IPR017907">
    <property type="entry name" value="Znf_RING_CS"/>
</dbReference>
<dbReference type="SUPFAM" id="SSF52151">
    <property type="entry name" value="FabD/lysophospholipase-like"/>
    <property type="match status" value="1"/>
</dbReference>
<dbReference type="PROSITE" id="PS00518">
    <property type="entry name" value="ZF_RING_1"/>
    <property type="match status" value="1"/>
</dbReference>
<dbReference type="GO" id="GO:0016042">
    <property type="term" value="P:lipid catabolic process"/>
    <property type="evidence" value="ECO:0007669"/>
    <property type="project" value="UniProtKB-UniRule"/>
</dbReference>
<dbReference type="Pfam" id="PF00106">
    <property type="entry name" value="adh_short"/>
    <property type="match status" value="1"/>
</dbReference>
<feature type="short sequence motif" description="DGA/G" evidence="8">
    <location>
        <begin position="1213"/>
        <end position="1215"/>
    </location>
</feature>